<accession>A0A2U1K262</accession>
<evidence type="ECO:0000313" key="3">
    <source>
        <dbReference type="Proteomes" id="UP000245618"/>
    </source>
</evidence>
<evidence type="ECO:0000256" key="1">
    <source>
        <dbReference type="SAM" id="SignalP"/>
    </source>
</evidence>
<dbReference type="Proteomes" id="UP000245618">
    <property type="component" value="Unassembled WGS sequence"/>
</dbReference>
<evidence type="ECO:0008006" key="4">
    <source>
        <dbReference type="Google" id="ProtNLM"/>
    </source>
</evidence>
<dbReference type="RefSeq" id="WP_116759365.1">
    <property type="nucleotide sequence ID" value="NZ_QCZH01000001.1"/>
</dbReference>
<protein>
    <recommendedName>
        <fullName evidence="4">Porin</fullName>
    </recommendedName>
</protein>
<gene>
    <name evidence="2" type="ORF">DB891_00080</name>
</gene>
<proteinExistence type="predicted"/>
<keyword evidence="3" id="KW-1185">Reference proteome</keyword>
<name>A0A2U1K262_9FLAO</name>
<dbReference type="AlphaFoldDB" id="A0A2U1K262"/>
<dbReference type="SUPFAM" id="SSF56935">
    <property type="entry name" value="Porins"/>
    <property type="match status" value="1"/>
</dbReference>
<comment type="caution">
    <text evidence="2">The sequence shown here is derived from an EMBL/GenBank/DDBJ whole genome shotgun (WGS) entry which is preliminary data.</text>
</comment>
<dbReference type="OrthoDB" id="9802177at2"/>
<feature type="signal peptide" evidence="1">
    <location>
        <begin position="1"/>
        <end position="19"/>
    </location>
</feature>
<feature type="chain" id="PRO_5015607811" description="Porin" evidence="1">
    <location>
        <begin position="20"/>
        <end position="434"/>
    </location>
</feature>
<keyword evidence="1" id="KW-0732">Signal</keyword>
<sequence length="434" mass="47884">MRKKYLFLLLGIISLEGFAQAPKPETIPVVPTLPAKEWDFNFYGFIRTDYIFDTRKSAQVREDNLNLYPLDKVLDVNGEDLNDAGSSNILSVVSRVGVKVKGPDVWGAKMTGTLEGDFFGNTEASIGLVRLRQAHVNMEWSKTSLLVGQTWYPTFIPEIFPAVANFNTGIMFNPFGWASQIKVKQNFTKELSFAVTIYKEREFTTATAVGGTQNSASINSPLPTFHGQFQFKNTNWLAGLGVEYKSLQPLTEYAPTSTTKAKTSEKVNSTSIVGFLKYSNDKFSIKAYGITGGNMTNLVMLGGFVGYTNPLQPEKYEATKTSSFWIDLASNGKKIAPGLFVGYTNNEGNGRNGLVTGETVKYYMRGVSGSRVVDNVWRASGRVEFKHNKFKVTPELEYTAATWGDLNVNASGKAGLNKTDVANLRALLSCAYSF</sequence>
<reference evidence="2 3" key="1">
    <citation type="submission" date="2018-04" db="EMBL/GenBank/DDBJ databases">
        <title>Flavobacterium sp. nov., isolated from glacier ice.</title>
        <authorList>
            <person name="Liu Q."/>
            <person name="Xin Y.-H."/>
        </authorList>
    </citation>
    <scope>NUCLEOTIDE SEQUENCE [LARGE SCALE GENOMIC DNA]</scope>
    <source>
        <strain evidence="2 3">LB2P30</strain>
    </source>
</reference>
<evidence type="ECO:0000313" key="2">
    <source>
        <dbReference type="EMBL" id="PWA11259.1"/>
    </source>
</evidence>
<dbReference type="EMBL" id="QCZH01000001">
    <property type="protein sequence ID" value="PWA11259.1"/>
    <property type="molecule type" value="Genomic_DNA"/>
</dbReference>
<organism evidence="2 3">
    <name type="scientific">Flavobacterium laiguense</name>
    <dbReference type="NCBI Taxonomy" id="2169409"/>
    <lineage>
        <taxon>Bacteria</taxon>
        <taxon>Pseudomonadati</taxon>
        <taxon>Bacteroidota</taxon>
        <taxon>Flavobacteriia</taxon>
        <taxon>Flavobacteriales</taxon>
        <taxon>Flavobacteriaceae</taxon>
        <taxon>Flavobacterium</taxon>
    </lineage>
</organism>